<reference evidence="1 2" key="1">
    <citation type="submission" date="2017-08" db="EMBL/GenBank/DDBJ databases">
        <title>Draft genome sequence of filamentous cyanobacterium Calothrix elsteri CCALA 953.</title>
        <authorList>
            <person name="Gagunashvili A.N."/>
            <person name="Elster J."/>
            <person name="Andresson O.S."/>
        </authorList>
    </citation>
    <scope>NUCLEOTIDE SEQUENCE [LARGE SCALE GENOMIC DNA]</scope>
    <source>
        <strain evidence="1 2">CCALA 953</strain>
    </source>
</reference>
<protein>
    <submittedName>
        <fullName evidence="1">Uncharacterized protein</fullName>
    </submittedName>
</protein>
<evidence type="ECO:0000313" key="2">
    <source>
        <dbReference type="Proteomes" id="UP000218238"/>
    </source>
</evidence>
<dbReference type="AlphaFoldDB" id="A0A2A2TMD1"/>
<gene>
    <name evidence="1" type="ORF">CK510_07935</name>
</gene>
<organism evidence="1 2">
    <name type="scientific">Brunnivagina elsteri CCALA 953</name>
    <dbReference type="NCBI Taxonomy" id="987040"/>
    <lineage>
        <taxon>Bacteria</taxon>
        <taxon>Bacillati</taxon>
        <taxon>Cyanobacteriota</taxon>
        <taxon>Cyanophyceae</taxon>
        <taxon>Nostocales</taxon>
        <taxon>Calotrichaceae</taxon>
        <taxon>Brunnivagina</taxon>
    </lineage>
</organism>
<dbReference type="OrthoDB" id="510053at2"/>
<evidence type="ECO:0000313" key="1">
    <source>
        <dbReference type="EMBL" id="PAX58343.1"/>
    </source>
</evidence>
<dbReference type="RefSeq" id="WP_095721190.1">
    <property type="nucleotide sequence ID" value="NZ_NTFS01000060.1"/>
</dbReference>
<accession>A0A2A2TMD1</accession>
<sequence>MKKSQYIRDHVSGYGKQITKATNKKFGINNSLIIRAVNGDEKALKQIGDMGKTGERLISAMPLIRENLKSYIEGIGDYNEALADIYKTGGREAAKIDKAGGDVSLENNRYNHLIEEYQTKLFADLDKEYQRHDDAMDVIELQAWIDTQMATVNTKVNLESISNKPFLAQIQANRDYEDKKIKHLLENGSDSDNSLIPKKHFSTNPVVKFWNNIREIFR</sequence>
<comment type="caution">
    <text evidence="1">The sequence shown here is derived from an EMBL/GenBank/DDBJ whole genome shotgun (WGS) entry which is preliminary data.</text>
</comment>
<proteinExistence type="predicted"/>
<dbReference type="Proteomes" id="UP000218238">
    <property type="component" value="Unassembled WGS sequence"/>
</dbReference>
<dbReference type="EMBL" id="NTFS01000060">
    <property type="protein sequence ID" value="PAX58343.1"/>
    <property type="molecule type" value="Genomic_DNA"/>
</dbReference>
<keyword evidence="2" id="KW-1185">Reference proteome</keyword>
<name>A0A2A2TMD1_9CYAN</name>